<feature type="compositionally biased region" description="Polar residues" evidence="1">
    <location>
        <begin position="30"/>
        <end position="43"/>
    </location>
</feature>
<organism evidence="2 3">
    <name type="scientific">Stephania cephalantha</name>
    <dbReference type="NCBI Taxonomy" id="152367"/>
    <lineage>
        <taxon>Eukaryota</taxon>
        <taxon>Viridiplantae</taxon>
        <taxon>Streptophyta</taxon>
        <taxon>Embryophyta</taxon>
        <taxon>Tracheophyta</taxon>
        <taxon>Spermatophyta</taxon>
        <taxon>Magnoliopsida</taxon>
        <taxon>Ranunculales</taxon>
        <taxon>Menispermaceae</taxon>
        <taxon>Menispermoideae</taxon>
        <taxon>Cissampelideae</taxon>
        <taxon>Stephania</taxon>
    </lineage>
</organism>
<comment type="caution">
    <text evidence="2">The sequence shown here is derived from an EMBL/GenBank/DDBJ whole genome shotgun (WGS) entry which is preliminary data.</text>
</comment>
<dbReference type="Proteomes" id="UP001419268">
    <property type="component" value="Unassembled WGS sequence"/>
</dbReference>
<reference evidence="2 3" key="1">
    <citation type="submission" date="2024-01" db="EMBL/GenBank/DDBJ databases">
        <title>Genome assemblies of Stephania.</title>
        <authorList>
            <person name="Yang L."/>
        </authorList>
    </citation>
    <scope>NUCLEOTIDE SEQUENCE [LARGE SCALE GENOMIC DNA]</scope>
    <source>
        <strain evidence="2">JXDWG</strain>
        <tissue evidence="2">Leaf</tissue>
    </source>
</reference>
<evidence type="ECO:0000313" key="2">
    <source>
        <dbReference type="EMBL" id="KAK9140161.1"/>
    </source>
</evidence>
<dbReference type="AlphaFoldDB" id="A0AAP0JUC1"/>
<accession>A0AAP0JUC1</accession>
<gene>
    <name evidence="2" type="ORF">Scep_009842</name>
</gene>
<name>A0AAP0JUC1_9MAGN</name>
<feature type="region of interest" description="Disordered" evidence="1">
    <location>
        <begin position="180"/>
        <end position="206"/>
    </location>
</feature>
<sequence length="239" mass="25721">MSSDESSRAARTRIGGEALATDRRVEARKQTGSPQATVGSSERSGTARVVCVASATIGRWPWWSCARANVGERAPEWLAWQCERRVMRAHARRICNLVTPASSAMREMVCSLLGGHGGAHFVAEEPGSSRRSPLVAEEPGTSNVSLYSKICCEDVALTYIEGWKKLVCSLLGGHGGARLVAEEPGSSRRSPLVADEPGLSRRSPPTSKMGVWPWASMALGEYDLGRVWPWAGMALGLQS</sequence>
<proteinExistence type="predicted"/>
<dbReference type="EMBL" id="JBBNAG010000004">
    <property type="protein sequence ID" value="KAK9140161.1"/>
    <property type="molecule type" value="Genomic_DNA"/>
</dbReference>
<keyword evidence="3" id="KW-1185">Reference proteome</keyword>
<evidence type="ECO:0000256" key="1">
    <source>
        <dbReference type="SAM" id="MobiDB-lite"/>
    </source>
</evidence>
<evidence type="ECO:0000313" key="3">
    <source>
        <dbReference type="Proteomes" id="UP001419268"/>
    </source>
</evidence>
<protein>
    <submittedName>
        <fullName evidence="2">Uncharacterized protein</fullName>
    </submittedName>
</protein>
<feature type="region of interest" description="Disordered" evidence="1">
    <location>
        <begin position="1"/>
        <end position="43"/>
    </location>
</feature>
<feature type="compositionally biased region" description="Basic and acidic residues" evidence="1">
    <location>
        <begin position="20"/>
        <end position="29"/>
    </location>
</feature>